<dbReference type="InterPro" id="IPR045990">
    <property type="entry name" value="DUF5946"/>
</dbReference>
<evidence type="ECO:0000313" key="1">
    <source>
        <dbReference type="EMBL" id="RMA42480.1"/>
    </source>
</evidence>
<dbReference type="EMBL" id="RCNT01000004">
    <property type="protein sequence ID" value="RMA42480.1"/>
    <property type="molecule type" value="Genomic_DNA"/>
</dbReference>
<accession>A0A3L9YI23</accession>
<reference evidence="1 2" key="1">
    <citation type="submission" date="2018-10" db="EMBL/GenBank/DDBJ databases">
        <authorList>
            <person name="Jung H.S."/>
            <person name="Jeon C.O."/>
        </authorList>
    </citation>
    <scope>NUCLEOTIDE SEQUENCE [LARGE SCALE GENOMIC DNA]</scope>
    <source>
        <strain evidence="1 2">MA-7-27</strain>
    </source>
</reference>
<dbReference type="Pfam" id="PF19371">
    <property type="entry name" value="DUF5946"/>
    <property type="match status" value="1"/>
</dbReference>
<keyword evidence="2" id="KW-1185">Reference proteome</keyword>
<sequence>MGCGAVLPVTNGPIHAYMQSSPACFAAFNSLLAAEYSSNNLLDAHRLTVDTWAVQHPGTQKDRRAVQSVGLHLARLMLQLTSPRPPRETNAVMLDFAQHKKTLRPLMVPVEFRVRAIDIAPFAGTSFHISKVREWAEATWLDWSDAHQYIRSWVTEYASLDVD</sequence>
<dbReference type="Proteomes" id="UP000281343">
    <property type="component" value="Unassembled WGS sequence"/>
</dbReference>
<dbReference type="RefSeq" id="WP_121897961.1">
    <property type="nucleotide sequence ID" value="NZ_RCNT01000004.1"/>
</dbReference>
<proteinExistence type="predicted"/>
<comment type="caution">
    <text evidence="1">The sequence shown here is derived from an EMBL/GenBank/DDBJ whole genome shotgun (WGS) entry which is preliminary data.</text>
</comment>
<organism evidence="1 2">
    <name type="scientific">Rhodophyticola porphyridii</name>
    <dbReference type="NCBI Taxonomy" id="1852017"/>
    <lineage>
        <taxon>Bacteria</taxon>
        <taxon>Pseudomonadati</taxon>
        <taxon>Pseudomonadota</taxon>
        <taxon>Alphaproteobacteria</taxon>
        <taxon>Rhodobacterales</taxon>
        <taxon>Roseobacteraceae</taxon>
        <taxon>Rhodophyticola</taxon>
    </lineage>
</organism>
<evidence type="ECO:0000313" key="2">
    <source>
        <dbReference type="Proteomes" id="UP000281343"/>
    </source>
</evidence>
<protein>
    <submittedName>
        <fullName evidence="1">Uncharacterized protein</fullName>
    </submittedName>
</protein>
<dbReference type="AlphaFoldDB" id="A0A3L9YI23"/>
<gene>
    <name evidence="1" type="ORF">D9R08_10350</name>
</gene>
<name>A0A3L9YI23_9RHOB</name>